<proteinExistence type="predicted"/>
<evidence type="ECO:0008006" key="3">
    <source>
        <dbReference type="Google" id="ProtNLM"/>
    </source>
</evidence>
<protein>
    <recommendedName>
        <fullName evidence="3">Transposase</fullName>
    </recommendedName>
</protein>
<organism evidence="1 2">
    <name type="scientific">Kushneria aurantia</name>
    <dbReference type="NCBI Taxonomy" id="504092"/>
    <lineage>
        <taxon>Bacteria</taxon>
        <taxon>Pseudomonadati</taxon>
        <taxon>Pseudomonadota</taxon>
        <taxon>Gammaproteobacteria</taxon>
        <taxon>Oceanospirillales</taxon>
        <taxon>Halomonadaceae</taxon>
        <taxon>Kushneria</taxon>
    </lineage>
</organism>
<dbReference type="Proteomes" id="UP001589814">
    <property type="component" value="Unassembled WGS sequence"/>
</dbReference>
<evidence type="ECO:0000313" key="2">
    <source>
        <dbReference type="Proteomes" id="UP001589814"/>
    </source>
</evidence>
<keyword evidence="2" id="KW-1185">Reference proteome</keyword>
<gene>
    <name evidence="1" type="ORF">ACFFHW_14045</name>
</gene>
<dbReference type="RefSeq" id="WP_380059733.1">
    <property type="nucleotide sequence ID" value="NZ_JBHLVX010000051.1"/>
</dbReference>
<accession>A0ABV6G5Z1</accession>
<comment type="caution">
    <text evidence="1">The sequence shown here is derived from an EMBL/GenBank/DDBJ whole genome shotgun (WGS) entry which is preliminary data.</text>
</comment>
<evidence type="ECO:0000313" key="1">
    <source>
        <dbReference type="EMBL" id="MFC0269093.1"/>
    </source>
</evidence>
<name>A0ABV6G5Z1_9GAMM</name>
<sequence length="118" mass="13647">MGLLARVVSPDLVDESLRLHGRESQRRRELPAHARAYRHLRRACSAWPTAAFQAFPCGRRPARPAPICCGEYRTTASCVSPRGRTHPRRIKRRTKDYPSRKVDERLNRQPDYTVQVVK</sequence>
<reference evidence="1 2" key="1">
    <citation type="submission" date="2024-09" db="EMBL/GenBank/DDBJ databases">
        <authorList>
            <person name="Sun Q."/>
            <person name="Mori K."/>
        </authorList>
    </citation>
    <scope>NUCLEOTIDE SEQUENCE [LARGE SCALE GENOMIC DNA]</scope>
    <source>
        <strain evidence="1 2">CCM 7415</strain>
    </source>
</reference>
<dbReference type="EMBL" id="JBHLVX010000051">
    <property type="protein sequence ID" value="MFC0269093.1"/>
    <property type="molecule type" value="Genomic_DNA"/>
</dbReference>